<dbReference type="Gene3D" id="3.30.1320.10">
    <property type="match status" value="1"/>
</dbReference>
<comment type="similarity">
    <text evidence="1">Belongs to the bacterial ribosomal protein bS16 family.</text>
</comment>
<dbReference type="Proteomes" id="UP000318571">
    <property type="component" value="Chromosome 4"/>
</dbReference>
<evidence type="ECO:0000256" key="1">
    <source>
        <dbReference type="ARBA" id="ARBA00006668"/>
    </source>
</evidence>
<accession>A0A553NR52</accession>
<dbReference type="Pfam" id="PF00886">
    <property type="entry name" value="Ribosomal_S16"/>
    <property type="match status" value="1"/>
</dbReference>
<dbReference type="GO" id="GO:0006412">
    <property type="term" value="P:translation"/>
    <property type="evidence" value="ECO:0007669"/>
    <property type="project" value="InterPro"/>
</dbReference>
<keyword evidence="7" id="KW-1185">Reference proteome</keyword>
<evidence type="ECO:0000313" key="6">
    <source>
        <dbReference type="EMBL" id="TRY67906.1"/>
    </source>
</evidence>
<gene>
    <name evidence="6" type="ORF">TCAL_05252</name>
</gene>
<evidence type="ECO:0000256" key="5">
    <source>
        <dbReference type="ARBA" id="ARBA00035438"/>
    </source>
</evidence>
<dbReference type="STRING" id="6832.A0A553NR52"/>
<dbReference type="EMBL" id="VCGU01000011">
    <property type="protein sequence ID" value="TRY67906.1"/>
    <property type="molecule type" value="Genomic_DNA"/>
</dbReference>
<evidence type="ECO:0000256" key="2">
    <source>
        <dbReference type="ARBA" id="ARBA00022980"/>
    </source>
</evidence>
<dbReference type="AlphaFoldDB" id="A0A553NR52"/>
<dbReference type="InterPro" id="IPR023803">
    <property type="entry name" value="Ribosomal_bS16_dom_sf"/>
</dbReference>
<evidence type="ECO:0000256" key="4">
    <source>
        <dbReference type="ARBA" id="ARBA00035263"/>
    </source>
</evidence>
<dbReference type="SUPFAM" id="SSF54565">
    <property type="entry name" value="Ribosomal protein S16"/>
    <property type="match status" value="1"/>
</dbReference>
<organism evidence="6 7">
    <name type="scientific">Tigriopus californicus</name>
    <name type="common">Marine copepod</name>
    <dbReference type="NCBI Taxonomy" id="6832"/>
    <lineage>
        <taxon>Eukaryota</taxon>
        <taxon>Metazoa</taxon>
        <taxon>Ecdysozoa</taxon>
        <taxon>Arthropoda</taxon>
        <taxon>Crustacea</taxon>
        <taxon>Multicrustacea</taxon>
        <taxon>Hexanauplia</taxon>
        <taxon>Copepoda</taxon>
        <taxon>Harpacticoida</taxon>
        <taxon>Harpacticidae</taxon>
        <taxon>Tigriopus</taxon>
    </lineage>
</organism>
<name>A0A553NR52_TIGCA</name>
<proteinExistence type="inferred from homology"/>
<dbReference type="GO" id="GO:0005737">
    <property type="term" value="C:cytoplasm"/>
    <property type="evidence" value="ECO:0007669"/>
    <property type="project" value="UniProtKB-ARBA"/>
</dbReference>
<keyword evidence="2" id="KW-0689">Ribosomal protein</keyword>
<keyword evidence="3" id="KW-0687">Ribonucleoprotein</keyword>
<evidence type="ECO:0000313" key="7">
    <source>
        <dbReference type="Proteomes" id="UP000318571"/>
    </source>
</evidence>
<comment type="caution">
    <text evidence="6">The sequence shown here is derived from an EMBL/GenBank/DDBJ whole genome shotgun (WGS) entry which is preliminary data.</text>
</comment>
<dbReference type="GO" id="GO:0003735">
    <property type="term" value="F:structural constituent of ribosome"/>
    <property type="evidence" value="ECO:0007669"/>
    <property type="project" value="InterPro"/>
</dbReference>
<evidence type="ECO:0000256" key="3">
    <source>
        <dbReference type="ARBA" id="ARBA00023274"/>
    </source>
</evidence>
<dbReference type="InterPro" id="IPR000307">
    <property type="entry name" value="Ribosomal_bS16"/>
</dbReference>
<protein>
    <recommendedName>
        <fullName evidence="4">Small ribosomal subunit protein bS16m</fullName>
    </recommendedName>
    <alternativeName>
        <fullName evidence="5">28S ribosomal protein S16, mitochondrial</fullName>
    </alternativeName>
</protein>
<sequence length="130" mass="14809">MKCRGGQLPADSCSFGLQTSYPDKPWVDSIEQLGVYDPLINKYGETLCSLNIERITYYLSQGIELEENAAKLLGKLNGLNADEWDRDAFFSFLGLAGLLPQHPDIYRLAWRNRRELTRQLPPETEEQAQS</sequence>
<dbReference type="GO" id="GO:1990904">
    <property type="term" value="C:ribonucleoprotein complex"/>
    <property type="evidence" value="ECO:0007669"/>
    <property type="project" value="UniProtKB-KW"/>
</dbReference>
<reference evidence="6 7" key="1">
    <citation type="journal article" date="2018" name="Nat. Ecol. Evol.">
        <title>Genomic signatures of mitonuclear coevolution across populations of Tigriopus californicus.</title>
        <authorList>
            <person name="Barreto F.S."/>
            <person name="Watson E.T."/>
            <person name="Lima T.G."/>
            <person name="Willett C.S."/>
            <person name="Edmands S."/>
            <person name="Li W."/>
            <person name="Burton R.S."/>
        </authorList>
    </citation>
    <scope>NUCLEOTIDE SEQUENCE [LARGE SCALE GENOMIC DNA]</scope>
    <source>
        <strain evidence="6 7">San Diego</strain>
    </source>
</reference>
<dbReference type="GO" id="GO:0005840">
    <property type="term" value="C:ribosome"/>
    <property type="evidence" value="ECO:0007669"/>
    <property type="project" value="UniProtKB-KW"/>
</dbReference>